<dbReference type="Proteomes" id="UP000035268">
    <property type="component" value="Chromosome"/>
</dbReference>
<sequence length="400" mass="43787">MSLWKNIDPAPPDAILGLTEAFKKDRNPNKVNLGVGIYKADNGRTPVLESVREAERRILDAGEEKTYLPITGSEAYGEAVRGLLFGENAGAMSERAVTAHAPGGTGALRLGADLLQRFRSASTVWVSDPTWANHHGIFAAAGFEIQSYPYYDRENSRLDFDAMLAALKDVPANDIVLLHVCCHNPTGEDLSPEQWEALAAAACEKGWIPFLDFAYQGFAEGLEADRRGVRAMAEAGPDCLIAGSFSKNFGLYCERAGSLTLTAHTADDAATAESHLKKTARVLYSNPPAHGARIVTTILDDPTLAAQWKEELAGMRRRIHAMRRQLADGLRSRDVPLECDHFERQQGMFSFSGLNGEQVDFLRDEKSIYIVRSGRINVSGLTADNIDYVCESIAEAVKTR</sequence>
<comment type="similarity">
    <text evidence="2">Belongs to the class-I pyridoxal-phosphate-dependent aminotransferase family.</text>
</comment>
<evidence type="ECO:0000256" key="3">
    <source>
        <dbReference type="ARBA" id="ARBA00011738"/>
    </source>
</evidence>
<dbReference type="InterPro" id="IPR000796">
    <property type="entry name" value="Asp_trans"/>
</dbReference>
<reference evidence="8 9" key="2">
    <citation type="journal article" date="2016" name="ISME J.">
        <title>Characterization of the first cultured representative of Verrucomicrobia subdivision 5 indicates the proposal of a novel phylum.</title>
        <authorList>
            <person name="Spring S."/>
            <person name="Bunk B."/>
            <person name="Sproer C."/>
            <person name="Schumann P."/>
            <person name="Rohde M."/>
            <person name="Tindall B.J."/>
            <person name="Klenk H.P."/>
        </authorList>
    </citation>
    <scope>NUCLEOTIDE SEQUENCE [LARGE SCALE GENOMIC DNA]</scope>
    <source>
        <strain evidence="8 9">L21-Fru-AB</strain>
    </source>
</reference>
<dbReference type="GO" id="GO:0004069">
    <property type="term" value="F:L-aspartate:2-oxoglutarate aminotransferase activity"/>
    <property type="evidence" value="ECO:0007669"/>
    <property type="project" value="UniProtKB-EC"/>
</dbReference>
<reference evidence="9" key="1">
    <citation type="submission" date="2015-02" db="EMBL/GenBank/DDBJ databases">
        <title>Description and complete genome sequence of the first cultured representative of the subdivision 5 of the Verrucomicrobia phylum.</title>
        <authorList>
            <person name="Spring S."/>
            <person name="Bunk B."/>
            <person name="Sproer C."/>
            <person name="Klenk H.-P."/>
        </authorList>
    </citation>
    <scope>NUCLEOTIDE SEQUENCE [LARGE SCALE GENOMIC DNA]</scope>
    <source>
        <strain evidence="9">L21-Fru-AB</strain>
    </source>
</reference>
<dbReference type="GO" id="GO:0006520">
    <property type="term" value="P:amino acid metabolic process"/>
    <property type="evidence" value="ECO:0007669"/>
    <property type="project" value="InterPro"/>
</dbReference>
<dbReference type="GO" id="GO:0042802">
    <property type="term" value="F:identical protein binding"/>
    <property type="evidence" value="ECO:0007669"/>
    <property type="project" value="TreeGrafter"/>
</dbReference>
<dbReference type="PANTHER" id="PTHR11879">
    <property type="entry name" value="ASPARTATE AMINOTRANSFERASE"/>
    <property type="match status" value="1"/>
</dbReference>
<keyword evidence="5 8" id="KW-0808">Transferase</keyword>
<dbReference type="PANTHER" id="PTHR11879:SF22">
    <property type="entry name" value="ASPARTATE AMINOTRANSFERASE, MITOCHONDRIAL"/>
    <property type="match status" value="1"/>
</dbReference>
<organism evidence="8 9">
    <name type="scientific">Kiritimatiella glycovorans</name>
    <dbReference type="NCBI Taxonomy" id="1307763"/>
    <lineage>
        <taxon>Bacteria</taxon>
        <taxon>Pseudomonadati</taxon>
        <taxon>Kiritimatiellota</taxon>
        <taxon>Kiritimatiellia</taxon>
        <taxon>Kiritimatiellales</taxon>
        <taxon>Kiritimatiellaceae</taxon>
        <taxon>Kiritimatiella</taxon>
    </lineage>
</organism>
<comment type="cofactor">
    <cofactor evidence="1">
        <name>pyridoxal 5'-phosphate</name>
        <dbReference type="ChEBI" id="CHEBI:597326"/>
    </cofactor>
</comment>
<evidence type="ECO:0000313" key="9">
    <source>
        <dbReference type="Proteomes" id="UP000035268"/>
    </source>
</evidence>
<dbReference type="GO" id="GO:0030170">
    <property type="term" value="F:pyridoxal phosphate binding"/>
    <property type="evidence" value="ECO:0007669"/>
    <property type="project" value="InterPro"/>
</dbReference>
<evidence type="ECO:0000256" key="5">
    <source>
        <dbReference type="ARBA" id="ARBA00022679"/>
    </source>
</evidence>
<dbReference type="InterPro" id="IPR015422">
    <property type="entry name" value="PyrdxlP-dep_Trfase_small"/>
</dbReference>
<dbReference type="Pfam" id="PF00155">
    <property type="entry name" value="Aminotran_1_2"/>
    <property type="match status" value="1"/>
</dbReference>
<proteinExistence type="inferred from homology"/>
<dbReference type="EMBL" id="CP010904">
    <property type="protein sequence ID" value="AKJ65378.1"/>
    <property type="molecule type" value="Genomic_DNA"/>
</dbReference>
<evidence type="ECO:0000256" key="6">
    <source>
        <dbReference type="ARBA" id="ARBA00022898"/>
    </source>
</evidence>
<evidence type="ECO:0000313" key="8">
    <source>
        <dbReference type="EMBL" id="AKJ65378.1"/>
    </source>
</evidence>
<dbReference type="InterPro" id="IPR015421">
    <property type="entry name" value="PyrdxlP-dep_Trfase_major"/>
</dbReference>
<dbReference type="InterPro" id="IPR004839">
    <property type="entry name" value="Aminotransferase_I/II_large"/>
</dbReference>
<dbReference type="Gene3D" id="3.40.640.10">
    <property type="entry name" value="Type I PLP-dependent aspartate aminotransferase-like (Major domain)"/>
    <property type="match status" value="1"/>
</dbReference>
<evidence type="ECO:0000256" key="4">
    <source>
        <dbReference type="ARBA" id="ARBA00022576"/>
    </source>
</evidence>
<dbReference type="PRINTS" id="PR00799">
    <property type="entry name" value="TRANSAMINASE"/>
</dbReference>
<evidence type="ECO:0000256" key="1">
    <source>
        <dbReference type="ARBA" id="ARBA00001933"/>
    </source>
</evidence>
<evidence type="ECO:0000259" key="7">
    <source>
        <dbReference type="Pfam" id="PF00155"/>
    </source>
</evidence>
<dbReference type="PATRIC" id="fig|1609981.3.peg.2237"/>
<dbReference type="FunFam" id="3.90.1150.10:FF:000001">
    <property type="entry name" value="Aspartate aminotransferase"/>
    <property type="match status" value="1"/>
</dbReference>
<dbReference type="EC" id="2.6.1.1" evidence="8"/>
<dbReference type="KEGG" id="vbl:L21SP4_02149"/>
<dbReference type="SUPFAM" id="SSF53383">
    <property type="entry name" value="PLP-dependent transferases"/>
    <property type="match status" value="1"/>
</dbReference>
<evidence type="ECO:0000256" key="2">
    <source>
        <dbReference type="ARBA" id="ARBA00007441"/>
    </source>
</evidence>
<dbReference type="NCBIfam" id="NF006719">
    <property type="entry name" value="PRK09257.1"/>
    <property type="match status" value="1"/>
</dbReference>
<name>A0A0G3EGB1_9BACT</name>
<dbReference type="STRING" id="1307763.L21SP4_02149"/>
<keyword evidence="9" id="KW-1185">Reference proteome</keyword>
<dbReference type="FunFam" id="3.40.640.10:FF:000066">
    <property type="entry name" value="Aspartate aminotransferase"/>
    <property type="match status" value="1"/>
</dbReference>
<feature type="domain" description="Aminotransferase class I/classII large" evidence="7">
    <location>
        <begin position="29"/>
        <end position="393"/>
    </location>
</feature>
<gene>
    <name evidence="8" type="primary">aspC</name>
    <name evidence="8" type="ORF">L21SP4_02149</name>
</gene>
<dbReference type="CDD" id="cd00609">
    <property type="entry name" value="AAT_like"/>
    <property type="match status" value="1"/>
</dbReference>
<protein>
    <submittedName>
        <fullName evidence="8">Aspartate aminotransferase</fullName>
        <ecNumber evidence="8">2.6.1.1</ecNumber>
    </submittedName>
</protein>
<dbReference type="InterPro" id="IPR015424">
    <property type="entry name" value="PyrdxlP-dep_Trfase"/>
</dbReference>
<accession>A0A0G3EGB1</accession>
<keyword evidence="6" id="KW-0663">Pyridoxal phosphate</keyword>
<comment type="subunit">
    <text evidence="3">Homodimer.</text>
</comment>
<dbReference type="AlphaFoldDB" id="A0A0G3EGB1"/>
<dbReference type="Gene3D" id="3.90.1150.10">
    <property type="entry name" value="Aspartate Aminotransferase, domain 1"/>
    <property type="match status" value="1"/>
</dbReference>
<keyword evidence="4 8" id="KW-0032">Aminotransferase</keyword>